<keyword evidence="2" id="KW-0813">Transport</keyword>
<evidence type="ECO:0000256" key="4">
    <source>
        <dbReference type="ARBA" id="ARBA00022840"/>
    </source>
</evidence>
<dbReference type="Proteomes" id="UP001597393">
    <property type="component" value="Unassembled WGS sequence"/>
</dbReference>
<evidence type="ECO:0000313" key="7">
    <source>
        <dbReference type="EMBL" id="MFD2597407.1"/>
    </source>
</evidence>
<dbReference type="SMART" id="SM00382">
    <property type="entry name" value="AAA"/>
    <property type="match status" value="1"/>
</dbReference>
<evidence type="ECO:0000256" key="1">
    <source>
        <dbReference type="ARBA" id="ARBA00005417"/>
    </source>
</evidence>
<gene>
    <name evidence="7" type="ORF">ACFSQ3_00470</name>
</gene>
<keyword evidence="5" id="KW-0029">Amino-acid transport</keyword>
<dbReference type="Gene3D" id="3.40.50.300">
    <property type="entry name" value="P-loop containing nucleotide triphosphate hydrolases"/>
    <property type="match status" value="1"/>
</dbReference>
<protein>
    <submittedName>
        <fullName evidence="7">ATP-binding cassette domain-containing protein</fullName>
    </submittedName>
</protein>
<dbReference type="InterPro" id="IPR052156">
    <property type="entry name" value="BCAA_Transport_ATP-bd_LivF"/>
</dbReference>
<feature type="domain" description="ABC transporter" evidence="6">
    <location>
        <begin position="13"/>
        <end position="231"/>
    </location>
</feature>
<dbReference type="InterPro" id="IPR003439">
    <property type="entry name" value="ABC_transporter-like_ATP-bd"/>
</dbReference>
<evidence type="ECO:0000256" key="3">
    <source>
        <dbReference type="ARBA" id="ARBA00022741"/>
    </source>
</evidence>
<evidence type="ECO:0000256" key="5">
    <source>
        <dbReference type="ARBA" id="ARBA00022970"/>
    </source>
</evidence>
<keyword evidence="8" id="KW-1185">Reference proteome</keyword>
<keyword evidence="4 7" id="KW-0067">ATP-binding</keyword>
<evidence type="ECO:0000259" key="6">
    <source>
        <dbReference type="PROSITE" id="PS50893"/>
    </source>
</evidence>
<dbReference type="InterPro" id="IPR003593">
    <property type="entry name" value="AAA+_ATPase"/>
</dbReference>
<dbReference type="InterPro" id="IPR027417">
    <property type="entry name" value="P-loop_NTPase"/>
</dbReference>
<dbReference type="PANTHER" id="PTHR43820">
    <property type="entry name" value="HIGH-AFFINITY BRANCHED-CHAIN AMINO ACID TRANSPORT ATP-BINDING PROTEIN LIVF"/>
    <property type="match status" value="1"/>
</dbReference>
<dbReference type="PROSITE" id="PS50893">
    <property type="entry name" value="ABC_TRANSPORTER_2"/>
    <property type="match status" value="1"/>
</dbReference>
<dbReference type="PANTHER" id="PTHR43820:SF4">
    <property type="entry name" value="HIGH-AFFINITY BRANCHED-CHAIN AMINO ACID TRANSPORT ATP-BINDING PROTEIN LIVF"/>
    <property type="match status" value="1"/>
</dbReference>
<organism evidence="7 8">
    <name type="scientific">Sphingobacterium corticis</name>
    <dbReference type="NCBI Taxonomy" id="1812823"/>
    <lineage>
        <taxon>Bacteria</taxon>
        <taxon>Pseudomonadati</taxon>
        <taxon>Bacteroidota</taxon>
        <taxon>Sphingobacteriia</taxon>
        <taxon>Sphingobacteriales</taxon>
        <taxon>Sphingobacteriaceae</taxon>
        <taxon>Sphingobacterium</taxon>
    </lineage>
</organism>
<dbReference type="RefSeq" id="WP_380866552.1">
    <property type="nucleotide sequence ID" value="NZ_JBHUMA010000003.1"/>
</dbReference>
<dbReference type="Pfam" id="PF00005">
    <property type="entry name" value="ABC_tran"/>
    <property type="match status" value="1"/>
</dbReference>
<comment type="caution">
    <text evidence="7">The sequence shown here is derived from an EMBL/GenBank/DDBJ whole genome shotgun (WGS) entry which is preliminary data.</text>
</comment>
<reference evidence="8" key="1">
    <citation type="journal article" date="2019" name="Int. J. Syst. Evol. Microbiol.">
        <title>The Global Catalogue of Microorganisms (GCM) 10K type strain sequencing project: providing services to taxonomists for standard genome sequencing and annotation.</title>
        <authorList>
            <consortium name="The Broad Institute Genomics Platform"/>
            <consortium name="The Broad Institute Genome Sequencing Center for Infectious Disease"/>
            <person name="Wu L."/>
            <person name="Ma J."/>
        </authorList>
    </citation>
    <scope>NUCLEOTIDE SEQUENCE [LARGE SCALE GENOMIC DNA]</scope>
    <source>
        <strain evidence="8">KCTC 42248</strain>
    </source>
</reference>
<proteinExistence type="inferred from homology"/>
<comment type="similarity">
    <text evidence="1">Belongs to the ABC transporter superfamily.</text>
</comment>
<name>A0ABW5NGU8_9SPHI</name>
<evidence type="ECO:0000256" key="2">
    <source>
        <dbReference type="ARBA" id="ARBA00022448"/>
    </source>
</evidence>
<accession>A0ABW5NGU8</accession>
<sequence length="232" mass="26226">MKAITNQKREKEFYVDSVQFAYNSQRNILTGGYLACGVGDVLALVGRNGCGKSTLMKVAFGSLKAHHSYIRLNGERITNAFESKDVCYLPQDRFLLTSMRVRKAIDLMISDDRGKENIMSHPILKPVLDNLVADLSGGECRFLEIMLILHQPATFMLLDEPFSGLSPIMKDEVCAQILHLHDKKGIVISDHDYRYMLDIATKITLLQNGSCRNIRDKKELEMFYVPDGTFSD</sequence>
<dbReference type="GO" id="GO:0005524">
    <property type="term" value="F:ATP binding"/>
    <property type="evidence" value="ECO:0007669"/>
    <property type="project" value="UniProtKB-KW"/>
</dbReference>
<evidence type="ECO:0000313" key="8">
    <source>
        <dbReference type="Proteomes" id="UP001597393"/>
    </source>
</evidence>
<keyword evidence="3" id="KW-0547">Nucleotide-binding</keyword>
<dbReference type="SUPFAM" id="SSF52540">
    <property type="entry name" value="P-loop containing nucleoside triphosphate hydrolases"/>
    <property type="match status" value="1"/>
</dbReference>
<dbReference type="EMBL" id="JBHUMA010000003">
    <property type="protein sequence ID" value="MFD2597407.1"/>
    <property type="molecule type" value="Genomic_DNA"/>
</dbReference>